<proteinExistence type="predicted"/>
<dbReference type="AlphaFoldDB" id="A0A2R6XH17"/>
<evidence type="ECO:0000313" key="2">
    <source>
        <dbReference type="Proteomes" id="UP000244005"/>
    </source>
</evidence>
<gene>
    <name evidence="1" type="ORF">MARPO_0015s0181</name>
</gene>
<protein>
    <submittedName>
        <fullName evidence="1">Uncharacterized protein</fullName>
    </submittedName>
</protein>
<name>A0A2R6XH17_MARPO</name>
<accession>A0A2R6XH17</accession>
<keyword evidence="2" id="KW-1185">Reference proteome</keyword>
<sequence>MDKSSVPHETDEPEKAENPGIRACFSASLNCFIEHVLVSCYTSTCSNIERELTSANLYSFFSLIRARSHRTLLSVCVNLG</sequence>
<evidence type="ECO:0000313" key="1">
    <source>
        <dbReference type="EMBL" id="PTQ45400.1"/>
    </source>
</evidence>
<dbReference type="Gramene" id="Mp2g08970.1">
    <property type="protein sequence ID" value="Mp2g08970.1.cds1"/>
    <property type="gene ID" value="Mp2g08970"/>
</dbReference>
<reference evidence="2" key="1">
    <citation type="journal article" date="2017" name="Cell">
        <title>Insights into land plant evolution garnered from the Marchantia polymorpha genome.</title>
        <authorList>
            <person name="Bowman J.L."/>
            <person name="Kohchi T."/>
            <person name="Yamato K.T."/>
            <person name="Jenkins J."/>
            <person name="Shu S."/>
            <person name="Ishizaki K."/>
            <person name="Yamaoka S."/>
            <person name="Nishihama R."/>
            <person name="Nakamura Y."/>
            <person name="Berger F."/>
            <person name="Adam C."/>
            <person name="Aki S.S."/>
            <person name="Althoff F."/>
            <person name="Araki T."/>
            <person name="Arteaga-Vazquez M.A."/>
            <person name="Balasubrmanian S."/>
            <person name="Barry K."/>
            <person name="Bauer D."/>
            <person name="Boehm C.R."/>
            <person name="Briginshaw L."/>
            <person name="Caballero-Perez J."/>
            <person name="Catarino B."/>
            <person name="Chen F."/>
            <person name="Chiyoda S."/>
            <person name="Chovatia M."/>
            <person name="Davies K.M."/>
            <person name="Delmans M."/>
            <person name="Demura T."/>
            <person name="Dierschke T."/>
            <person name="Dolan L."/>
            <person name="Dorantes-Acosta A.E."/>
            <person name="Eklund D.M."/>
            <person name="Florent S.N."/>
            <person name="Flores-Sandoval E."/>
            <person name="Fujiyama A."/>
            <person name="Fukuzawa H."/>
            <person name="Galik B."/>
            <person name="Grimanelli D."/>
            <person name="Grimwood J."/>
            <person name="Grossniklaus U."/>
            <person name="Hamada T."/>
            <person name="Haseloff J."/>
            <person name="Hetherington A.J."/>
            <person name="Higo A."/>
            <person name="Hirakawa Y."/>
            <person name="Hundley H.N."/>
            <person name="Ikeda Y."/>
            <person name="Inoue K."/>
            <person name="Inoue S.I."/>
            <person name="Ishida S."/>
            <person name="Jia Q."/>
            <person name="Kakita M."/>
            <person name="Kanazawa T."/>
            <person name="Kawai Y."/>
            <person name="Kawashima T."/>
            <person name="Kennedy M."/>
            <person name="Kinose K."/>
            <person name="Kinoshita T."/>
            <person name="Kohara Y."/>
            <person name="Koide E."/>
            <person name="Komatsu K."/>
            <person name="Kopischke S."/>
            <person name="Kubo M."/>
            <person name="Kyozuka J."/>
            <person name="Lagercrantz U."/>
            <person name="Lin S.S."/>
            <person name="Lindquist E."/>
            <person name="Lipzen A.M."/>
            <person name="Lu C.W."/>
            <person name="De Luna E."/>
            <person name="Martienssen R.A."/>
            <person name="Minamino N."/>
            <person name="Mizutani M."/>
            <person name="Mizutani M."/>
            <person name="Mochizuki N."/>
            <person name="Monte I."/>
            <person name="Mosher R."/>
            <person name="Nagasaki H."/>
            <person name="Nakagami H."/>
            <person name="Naramoto S."/>
            <person name="Nishitani K."/>
            <person name="Ohtani M."/>
            <person name="Okamoto T."/>
            <person name="Okumura M."/>
            <person name="Phillips J."/>
            <person name="Pollak B."/>
            <person name="Reinders A."/>
            <person name="Rovekamp M."/>
            <person name="Sano R."/>
            <person name="Sawa S."/>
            <person name="Schmid M.W."/>
            <person name="Shirakawa M."/>
            <person name="Solano R."/>
            <person name="Spunde A."/>
            <person name="Suetsugu N."/>
            <person name="Sugano S."/>
            <person name="Sugiyama A."/>
            <person name="Sun R."/>
            <person name="Suzuki Y."/>
            <person name="Takenaka M."/>
            <person name="Takezawa D."/>
            <person name="Tomogane H."/>
            <person name="Tsuzuki M."/>
            <person name="Ueda T."/>
            <person name="Umeda M."/>
            <person name="Ward J.M."/>
            <person name="Watanabe Y."/>
            <person name="Yazaki K."/>
            <person name="Yokoyama R."/>
            <person name="Yoshitake Y."/>
            <person name="Yotsui I."/>
            <person name="Zachgo S."/>
            <person name="Schmutz J."/>
        </authorList>
    </citation>
    <scope>NUCLEOTIDE SEQUENCE [LARGE SCALE GENOMIC DNA]</scope>
    <source>
        <strain evidence="2">Tak-1</strain>
    </source>
</reference>
<dbReference type="Proteomes" id="UP000244005">
    <property type="component" value="Unassembled WGS sequence"/>
</dbReference>
<dbReference type="EMBL" id="KZ772687">
    <property type="protein sequence ID" value="PTQ45400.1"/>
    <property type="molecule type" value="Genomic_DNA"/>
</dbReference>
<organism evidence="1 2">
    <name type="scientific">Marchantia polymorpha</name>
    <name type="common">Common liverwort</name>
    <name type="synonym">Marchantia aquatica</name>
    <dbReference type="NCBI Taxonomy" id="3197"/>
    <lineage>
        <taxon>Eukaryota</taxon>
        <taxon>Viridiplantae</taxon>
        <taxon>Streptophyta</taxon>
        <taxon>Embryophyta</taxon>
        <taxon>Marchantiophyta</taxon>
        <taxon>Marchantiopsida</taxon>
        <taxon>Marchantiidae</taxon>
        <taxon>Marchantiales</taxon>
        <taxon>Marchantiaceae</taxon>
        <taxon>Marchantia</taxon>
    </lineage>
</organism>